<comment type="subcellular location">
    <subcellularLocation>
        <location evidence="1">Membrane</location>
        <topology evidence="1">Multi-pass membrane protein</topology>
    </subcellularLocation>
</comment>
<feature type="transmembrane region" description="Helical" evidence="5">
    <location>
        <begin position="96"/>
        <end position="114"/>
    </location>
</feature>
<feature type="transmembrane region" description="Helical" evidence="5">
    <location>
        <begin position="321"/>
        <end position="338"/>
    </location>
</feature>
<keyword evidence="7" id="KW-1185">Reference proteome</keyword>
<feature type="transmembrane region" description="Helical" evidence="5">
    <location>
        <begin position="192"/>
        <end position="214"/>
    </location>
</feature>
<feature type="transmembrane region" description="Helical" evidence="5">
    <location>
        <begin position="135"/>
        <end position="156"/>
    </location>
</feature>
<evidence type="ECO:0000256" key="1">
    <source>
        <dbReference type="ARBA" id="ARBA00004141"/>
    </source>
</evidence>
<organism evidence="6 7">
    <name type="scientific">Stagnihabitans tardus</name>
    <dbReference type="NCBI Taxonomy" id="2699202"/>
    <lineage>
        <taxon>Bacteria</taxon>
        <taxon>Pseudomonadati</taxon>
        <taxon>Pseudomonadota</taxon>
        <taxon>Alphaproteobacteria</taxon>
        <taxon>Rhodobacterales</taxon>
        <taxon>Paracoccaceae</taxon>
        <taxon>Stagnihabitans</taxon>
    </lineage>
</organism>
<dbReference type="CDD" id="cd17393">
    <property type="entry name" value="MFS_MosC_like"/>
    <property type="match status" value="1"/>
</dbReference>
<evidence type="ECO:0000256" key="5">
    <source>
        <dbReference type="SAM" id="Phobius"/>
    </source>
</evidence>
<feature type="transmembrane region" description="Helical" evidence="5">
    <location>
        <begin position="162"/>
        <end position="180"/>
    </location>
</feature>
<feature type="transmembrane region" description="Helical" evidence="5">
    <location>
        <begin position="293"/>
        <end position="314"/>
    </location>
</feature>
<dbReference type="InterPro" id="IPR051788">
    <property type="entry name" value="MFS_Transporter"/>
</dbReference>
<sequence length="377" mass="39667">MLNLAPQTRVYAGFVTYSFAMGNIFPRLADVQAGMGVTTAELGMGLIGAPIGTLLSLSFSAKLMERIGYGRALPLAIPILACLYAMAVRAPDPLTLFLLLIPTGVAIGCIELMLNAEADRTEARIGRRIMNRSHAFWSIGFFAAGLFGARIAATGISPQDHLLIVIPIVTLGALVALWGYDPSPSTDTHEAPLFALPTPGVLLIILVTVPAMLLEGASMDWSAIYMRDAFQASEFWQGIAVSSFAVLQGAMRFFADGVVERYSPAGLARVLLASLLVGCLIVVFSPFASLSLLGFALMGLGTSAIFPLAVSAAARRGDRPASVNIAAVAQFAFIMFLIGPPMLGHVAHGFGIRAAFAVGLPFVVISLLTAGALGRNR</sequence>
<protein>
    <submittedName>
        <fullName evidence="6">MFS transporter</fullName>
    </submittedName>
</protein>
<feature type="transmembrane region" description="Helical" evidence="5">
    <location>
        <begin position="350"/>
        <end position="373"/>
    </location>
</feature>
<accession>A0AAE5BT50</accession>
<keyword evidence="2 5" id="KW-0812">Transmembrane</keyword>
<dbReference type="RefSeq" id="WP_168773033.1">
    <property type="nucleotide sequence ID" value="NZ_JAABNR010000001.1"/>
</dbReference>
<name>A0AAE5BT50_9RHOB</name>
<proteinExistence type="predicted"/>
<feature type="transmembrane region" description="Helical" evidence="5">
    <location>
        <begin position="267"/>
        <end position="287"/>
    </location>
</feature>
<feature type="transmembrane region" description="Helical" evidence="5">
    <location>
        <begin position="72"/>
        <end position="90"/>
    </location>
</feature>
<dbReference type="Gene3D" id="1.20.1250.20">
    <property type="entry name" value="MFS general substrate transporter like domains"/>
    <property type="match status" value="2"/>
</dbReference>
<dbReference type="SUPFAM" id="SSF103473">
    <property type="entry name" value="MFS general substrate transporter"/>
    <property type="match status" value="1"/>
</dbReference>
<feature type="transmembrane region" description="Helical" evidence="5">
    <location>
        <begin position="42"/>
        <end position="60"/>
    </location>
</feature>
<feature type="transmembrane region" description="Helical" evidence="5">
    <location>
        <begin position="234"/>
        <end position="255"/>
    </location>
</feature>
<comment type="caution">
    <text evidence="6">The sequence shown here is derived from an EMBL/GenBank/DDBJ whole genome shotgun (WGS) entry which is preliminary data.</text>
</comment>
<evidence type="ECO:0000256" key="4">
    <source>
        <dbReference type="ARBA" id="ARBA00023136"/>
    </source>
</evidence>
<dbReference type="PANTHER" id="PTHR23514:SF13">
    <property type="entry name" value="INNER MEMBRANE PROTEIN YBJJ"/>
    <property type="match status" value="1"/>
</dbReference>
<reference evidence="6" key="1">
    <citation type="submission" date="2020-01" db="EMBL/GenBank/DDBJ databases">
        <authorList>
            <person name="Chen W.-M."/>
        </authorList>
    </citation>
    <scope>NUCLEOTIDE SEQUENCE</scope>
    <source>
        <strain evidence="6">CYK-10</strain>
    </source>
</reference>
<evidence type="ECO:0000313" key="7">
    <source>
        <dbReference type="Proteomes" id="UP001193501"/>
    </source>
</evidence>
<evidence type="ECO:0000256" key="3">
    <source>
        <dbReference type="ARBA" id="ARBA00022989"/>
    </source>
</evidence>
<evidence type="ECO:0000313" key="6">
    <source>
        <dbReference type="EMBL" id="NBZ86241.1"/>
    </source>
</evidence>
<dbReference type="GO" id="GO:0016020">
    <property type="term" value="C:membrane"/>
    <property type="evidence" value="ECO:0007669"/>
    <property type="project" value="UniProtKB-SubCell"/>
</dbReference>
<dbReference type="InterPro" id="IPR036259">
    <property type="entry name" value="MFS_trans_sf"/>
</dbReference>
<dbReference type="EMBL" id="JAABNR010000001">
    <property type="protein sequence ID" value="NBZ86241.1"/>
    <property type="molecule type" value="Genomic_DNA"/>
</dbReference>
<dbReference type="PANTHER" id="PTHR23514">
    <property type="entry name" value="BYPASS OF STOP CODON PROTEIN 6"/>
    <property type="match status" value="1"/>
</dbReference>
<keyword evidence="3 5" id="KW-1133">Transmembrane helix</keyword>
<keyword evidence="4 5" id="KW-0472">Membrane</keyword>
<dbReference type="AlphaFoldDB" id="A0AAE5BT50"/>
<dbReference type="Proteomes" id="UP001193501">
    <property type="component" value="Unassembled WGS sequence"/>
</dbReference>
<gene>
    <name evidence="6" type="ORF">GV832_01500</name>
</gene>
<evidence type="ECO:0000256" key="2">
    <source>
        <dbReference type="ARBA" id="ARBA00022692"/>
    </source>
</evidence>